<dbReference type="FunFam" id="3.40.50.720:FF:000173">
    <property type="entry name" value="3-oxoacyl-[acyl-carrier protein] reductase"/>
    <property type="match status" value="1"/>
</dbReference>
<comment type="similarity">
    <text evidence="1">Belongs to the short-chain dehydrogenases/reductases (SDR) family.</text>
</comment>
<dbReference type="InterPro" id="IPR020904">
    <property type="entry name" value="Sc_DH/Rdtase_CS"/>
</dbReference>
<dbReference type="PROSITE" id="PS00061">
    <property type="entry name" value="ADH_SHORT"/>
    <property type="match status" value="1"/>
</dbReference>
<dbReference type="EMBL" id="AP022660">
    <property type="protein sequence ID" value="BCA49684.1"/>
    <property type="molecule type" value="Genomic_DNA"/>
</dbReference>
<dbReference type="InterPro" id="IPR002347">
    <property type="entry name" value="SDR_fam"/>
</dbReference>
<dbReference type="PANTHER" id="PTHR42760:SF40">
    <property type="entry name" value="3-OXOACYL-[ACYL-CARRIER-PROTEIN] REDUCTASE, CHLOROPLASTIC"/>
    <property type="match status" value="1"/>
</dbReference>
<proteinExistence type="inferred from homology"/>
<sequence length="294" mass="31371">MKMSNVFHQVYDKIHVLIGNYLRSRYASFRVTRPYIIKVDGHNGLIGKVAVVTGGSGSIGRACAFRLAAEGAKVYVCGSRPTSALLIADEILQSGHVAIATQLNVLDSNAIEKRFEEIASENNGQIDILVNSAGGSAREKANDMVNQSVDVIDEILNINLRGAMLCARAVSKYMINNHYGRIINITSVIGLQGKAGFSEYAASKGGSIAFLKSLAQELGSYGITVNGVAPGIVQRTEVTPDMLMHLGKTNWLGTYGKPEDIACVVNFLCSEEASFVTGQNIAVDGGRSLGLKEG</sequence>
<evidence type="ECO:0000313" key="4">
    <source>
        <dbReference type="Proteomes" id="UP000500882"/>
    </source>
</evidence>
<dbReference type="Gene3D" id="3.40.50.720">
    <property type="entry name" value="NAD(P)-binding Rossmann-like Domain"/>
    <property type="match status" value="1"/>
</dbReference>
<dbReference type="GO" id="GO:0030497">
    <property type="term" value="P:fatty acid elongation"/>
    <property type="evidence" value="ECO:0007669"/>
    <property type="project" value="TreeGrafter"/>
</dbReference>
<reference evidence="3 4" key="1">
    <citation type="submission" date="2020-02" db="EMBL/GenBank/DDBJ databases">
        <title>Whole-genome sequencing and comparative analysis of the genomes of Bacteroides thetaiotaomicron and Escherichia coli isolated from a healthy resident in Vietnam.</title>
        <authorList>
            <person name="Mohsin M."/>
            <person name="Tanaka K."/>
            <person name="Kawahara R."/>
            <person name="Kondo S."/>
            <person name="Noguchi H."/>
            <person name="Motooka D."/>
            <person name="Nakamura S."/>
            <person name="Khong D.T."/>
            <person name="Nguyen T.N."/>
            <person name="Tran H.T."/>
            <person name="Yamamoto Y."/>
        </authorList>
    </citation>
    <scope>NUCLEOTIDE SEQUENCE [LARGE SCALE GENOMIC DNA]</scope>
    <source>
        <strain evidence="3 4">F9-2</strain>
    </source>
</reference>
<dbReference type="Proteomes" id="UP000500882">
    <property type="component" value="Chromosome"/>
</dbReference>
<dbReference type="GO" id="GO:0016616">
    <property type="term" value="F:oxidoreductase activity, acting on the CH-OH group of donors, NAD or NADP as acceptor"/>
    <property type="evidence" value="ECO:0007669"/>
    <property type="project" value="TreeGrafter"/>
</dbReference>
<gene>
    <name evidence="3" type="ORF">BatF92_16260</name>
</gene>
<evidence type="ECO:0000256" key="1">
    <source>
        <dbReference type="ARBA" id="ARBA00006484"/>
    </source>
</evidence>
<dbReference type="Pfam" id="PF13561">
    <property type="entry name" value="adh_short_C2"/>
    <property type="match status" value="1"/>
</dbReference>
<accession>A0A679H5P5</accession>
<dbReference type="PRINTS" id="PR00081">
    <property type="entry name" value="GDHRDH"/>
</dbReference>
<evidence type="ECO:0000313" key="3">
    <source>
        <dbReference type="EMBL" id="BCA49684.1"/>
    </source>
</evidence>
<evidence type="ECO:0000256" key="2">
    <source>
        <dbReference type="ARBA" id="ARBA00023002"/>
    </source>
</evidence>
<keyword evidence="2" id="KW-0560">Oxidoreductase</keyword>
<dbReference type="AlphaFoldDB" id="A0A679H5P5"/>
<organism evidence="3 4">
    <name type="scientific">Bacteroides thetaiotaomicron</name>
    <dbReference type="NCBI Taxonomy" id="818"/>
    <lineage>
        <taxon>Bacteria</taxon>
        <taxon>Pseudomonadati</taxon>
        <taxon>Bacteroidota</taxon>
        <taxon>Bacteroidia</taxon>
        <taxon>Bacteroidales</taxon>
        <taxon>Bacteroidaceae</taxon>
        <taxon>Bacteroides</taxon>
    </lineage>
</organism>
<dbReference type="RefSeq" id="WP_232080041.1">
    <property type="nucleotide sequence ID" value="NZ_AP022660.1"/>
</dbReference>
<protein>
    <submittedName>
        <fullName evidence="3">Beta-ketoacyl-ACP reductase</fullName>
    </submittedName>
</protein>
<dbReference type="PANTHER" id="PTHR42760">
    <property type="entry name" value="SHORT-CHAIN DEHYDROGENASES/REDUCTASES FAMILY MEMBER"/>
    <property type="match status" value="1"/>
</dbReference>
<dbReference type="SUPFAM" id="SSF51735">
    <property type="entry name" value="NAD(P)-binding Rossmann-fold domains"/>
    <property type="match status" value="1"/>
</dbReference>
<name>A0A679H5P5_BACT4</name>
<dbReference type="InterPro" id="IPR036291">
    <property type="entry name" value="NAD(P)-bd_dom_sf"/>
</dbReference>
<dbReference type="PRINTS" id="PR00080">
    <property type="entry name" value="SDRFAMILY"/>
</dbReference>